<dbReference type="PANTHER" id="PTHR21521:SF0">
    <property type="entry name" value="AMUN, ISOFORM A"/>
    <property type="match status" value="1"/>
</dbReference>
<sequence>MASSTYVNENRSHDQQQQEQQQQEDFDDDAQDHGPTTTFTHTTFHPDHITLSTFRRLLGCYSHTVQQVHRSKALAKAQTGSRSRAKSAAGSSLGRKGGKRVRVWGALLPGFEIEGGDEEIQEQVDAFWALDCWRYVEMPGVVAKWVREGGLDGKKEDGESVFGKDELVRGIEWKLKHGVYRPTLMGMVKSNSDHVVRKAISTALTALQTLPSTKDPLSDPDEAFPKDGLDAFGPVRGVGVATASLILSILTGPVPGSQSYPSGMREVPFFSDDVFVWLCLGDFPEPAGKEGIEQVEDADDDRHPSTTSLLSGLPRFKRPNIELKAKYNMAEYRQLWESCWRLHGRLNRAGKAEGSSAGEMMRQGISHLDIERVAFVVRNISVSGFFGEKQVGPGSSGDGVLSGDESQGQRQRQGRVEDGETRREVRDLHTEQMNEGEQRLTRSKRAVTGTETGDGRRSSKRVKSR</sequence>
<feature type="compositionally biased region" description="Low complexity" evidence="1">
    <location>
        <begin position="80"/>
        <end position="94"/>
    </location>
</feature>
<name>S7ZNU9_PENO1</name>
<dbReference type="PhylomeDB" id="S7ZNU9"/>
<dbReference type="Proteomes" id="UP000019376">
    <property type="component" value="Unassembled WGS sequence"/>
</dbReference>
<feature type="region of interest" description="Disordered" evidence="1">
    <location>
        <begin position="72"/>
        <end position="96"/>
    </location>
</feature>
<proteinExistence type="predicted"/>
<evidence type="ECO:0000313" key="2">
    <source>
        <dbReference type="EMBL" id="EPS32059.1"/>
    </source>
</evidence>
<dbReference type="PANTHER" id="PTHR21521">
    <property type="entry name" value="AMUN, ISOFORM A"/>
    <property type="match status" value="1"/>
</dbReference>
<reference evidence="2 3" key="1">
    <citation type="journal article" date="2013" name="PLoS ONE">
        <title>Genomic and secretomic analyses reveal unique features of the lignocellulolytic enzyme system of Penicillium decumbens.</title>
        <authorList>
            <person name="Liu G."/>
            <person name="Zhang L."/>
            <person name="Wei X."/>
            <person name="Zou G."/>
            <person name="Qin Y."/>
            <person name="Ma L."/>
            <person name="Li J."/>
            <person name="Zheng H."/>
            <person name="Wang S."/>
            <person name="Wang C."/>
            <person name="Xun L."/>
            <person name="Zhao G.-P."/>
            <person name="Zhou Z."/>
            <person name="Qu Y."/>
        </authorList>
    </citation>
    <scope>NUCLEOTIDE SEQUENCE [LARGE SCALE GENOMIC DNA]</scope>
    <source>
        <strain evidence="3">114-2 / CGMCC 5302</strain>
    </source>
</reference>
<evidence type="ECO:0000313" key="3">
    <source>
        <dbReference type="Proteomes" id="UP000019376"/>
    </source>
</evidence>
<protein>
    <submittedName>
        <fullName evidence="2">Uncharacterized protein</fullName>
    </submittedName>
</protein>
<dbReference type="OrthoDB" id="8249012at2759"/>
<dbReference type="AlphaFoldDB" id="S7ZNU9"/>
<feature type="region of interest" description="Disordered" evidence="1">
    <location>
        <begin position="1"/>
        <end position="43"/>
    </location>
</feature>
<organism evidence="2 3">
    <name type="scientific">Penicillium oxalicum (strain 114-2 / CGMCC 5302)</name>
    <name type="common">Penicillium decumbens</name>
    <dbReference type="NCBI Taxonomy" id="933388"/>
    <lineage>
        <taxon>Eukaryota</taxon>
        <taxon>Fungi</taxon>
        <taxon>Dikarya</taxon>
        <taxon>Ascomycota</taxon>
        <taxon>Pezizomycotina</taxon>
        <taxon>Eurotiomycetes</taxon>
        <taxon>Eurotiomycetidae</taxon>
        <taxon>Eurotiales</taxon>
        <taxon>Aspergillaceae</taxon>
        <taxon>Penicillium</taxon>
    </lineage>
</organism>
<gene>
    <name evidence="2" type="ORF">PDE_07018</name>
</gene>
<dbReference type="HOGENOM" id="CLU_048127_2_1_1"/>
<keyword evidence="3" id="KW-1185">Reference proteome</keyword>
<dbReference type="EMBL" id="KB644414">
    <property type="protein sequence ID" value="EPS32059.1"/>
    <property type="molecule type" value="Genomic_DNA"/>
</dbReference>
<evidence type="ECO:0000256" key="1">
    <source>
        <dbReference type="SAM" id="MobiDB-lite"/>
    </source>
</evidence>
<feature type="region of interest" description="Disordered" evidence="1">
    <location>
        <begin position="386"/>
        <end position="465"/>
    </location>
</feature>
<accession>S7ZNU9</accession>
<dbReference type="eggNOG" id="ENOG502QR55">
    <property type="taxonomic scope" value="Eukaryota"/>
</dbReference>
<dbReference type="STRING" id="933388.S7ZNU9"/>
<feature type="compositionally biased region" description="Basic and acidic residues" evidence="1">
    <location>
        <begin position="414"/>
        <end position="440"/>
    </location>
</feature>